<accession>A0A8S9KR94</accession>
<organism evidence="1 2">
    <name type="scientific">Brassica cretica</name>
    <name type="common">Mustard</name>
    <dbReference type="NCBI Taxonomy" id="69181"/>
    <lineage>
        <taxon>Eukaryota</taxon>
        <taxon>Viridiplantae</taxon>
        <taxon>Streptophyta</taxon>
        <taxon>Embryophyta</taxon>
        <taxon>Tracheophyta</taxon>
        <taxon>Spermatophyta</taxon>
        <taxon>Magnoliopsida</taxon>
        <taxon>eudicotyledons</taxon>
        <taxon>Gunneridae</taxon>
        <taxon>Pentapetalae</taxon>
        <taxon>rosids</taxon>
        <taxon>malvids</taxon>
        <taxon>Brassicales</taxon>
        <taxon>Brassicaceae</taxon>
        <taxon>Brassiceae</taxon>
        <taxon>Brassica</taxon>
    </lineage>
</organism>
<evidence type="ECO:0000313" key="2">
    <source>
        <dbReference type="Proteomes" id="UP000712281"/>
    </source>
</evidence>
<proteinExistence type="predicted"/>
<evidence type="ECO:0000313" key="1">
    <source>
        <dbReference type="EMBL" id="KAF2596935.1"/>
    </source>
</evidence>
<reference evidence="1" key="1">
    <citation type="submission" date="2019-12" db="EMBL/GenBank/DDBJ databases">
        <title>Genome sequencing and annotation of Brassica cretica.</title>
        <authorList>
            <person name="Studholme D.J."/>
            <person name="Sarris P.F."/>
        </authorList>
    </citation>
    <scope>NUCLEOTIDE SEQUENCE</scope>
    <source>
        <strain evidence="1">PFS-001/15</strain>
        <tissue evidence="1">Leaf</tissue>
    </source>
</reference>
<protein>
    <submittedName>
        <fullName evidence="1">Uncharacterized protein</fullName>
    </submittedName>
</protein>
<dbReference type="EMBL" id="QGKW02000717">
    <property type="protein sequence ID" value="KAF2596935.1"/>
    <property type="molecule type" value="Genomic_DNA"/>
</dbReference>
<sequence length="253" mass="28605">MSSSSGESGQSTRRADTIAWSCSFQLCTQIFDLADSAKKTRLSSTRARSLCSDRAWLELGRYVATERCSDRAVRVLVSVHARSLCSDRDWLVRGPIAILELVRGWFGYVSVALGQPLAPQLGKIVDFGRDSSMWYGELDGIGVFGRSSCSKFREQIVTSYAYKKGVPAENEAWWTARYGSITPPNEKSFPVMNHRSIEDGAPSRSTSDFLRTVWFYRILDTVEFWIPRRGERADSPPEGYFTCYEAFIVRCRL</sequence>
<gene>
    <name evidence="1" type="ORF">F2Q68_00011895</name>
</gene>
<name>A0A8S9KR94_BRACR</name>
<dbReference type="Proteomes" id="UP000712281">
    <property type="component" value="Unassembled WGS sequence"/>
</dbReference>
<comment type="caution">
    <text evidence="1">The sequence shown here is derived from an EMBL/GenBank/DDBJ whole genome shotgun (WGS) entry which is preliminary data.</text>
</comment>
<dbReference type="AlphaFoldDB" id="A0A8S9KR94"/>